<sequence>MNLLDLCALTVSGRLRSDGFPSRVTLTDCTPYFRFFLARRRRRDPGRGASGLIVPAQARAGVSPLPSRGVCRPGSVRPPARLRGFRSARPWGGAADLG</sequence>
<comment type="caution">
    <text evidence="1">The sequence shown here is derived from an EMBL/GenBank/DDBJ whole genome shotgun (WGS) entry which is preliminary data.</text>
</comment>
<organism evidence="1 2">
    <name type="scientific">Methylobacterium radiotolerans</name>
    <dbReference type="NCBI Taxonomy" id="31998"/>
    <lineage>
        <taxon>Bacteria</taxon>
        <taxon>Pseudomonadati</taxon>
        <taxon>Pseudomonadota</taxon>
        <taxon>Alphaproteobacteria</taxon>
        <taxon>Hyphomicrobiales</taxon>
        <taxon>Methylobacteriaceae</taxon>
        <taxon>Methylobacterium</taxon>
    </lineage>
</organism>
<evidence type="ECO:0000313" key="2">
    <source>
        <dbReference type="Proteomes" id="UP001349262"/>
    </source>
</evidence>
<gene>
    <name evidence="1" type="ORF">MRSR164_23240</name>
</gene>
<protein>
    <submittedName>
        <fullName evidence="1">Uncharacterized protein</fullName>
    </submittedName>
</protein>
<proteinExistence type="predicted"/>
<dbReference type="Proteomes" id="UP001349262">
    <property type="component" value="Unassembled WGS sequence"/>
</dbReference>
<reference evidence="1 2" key="1">
    <citation type="journal article" date="2012" name="Genet. Mol. Biol.">
        <title>Analysis of 16S rRNA and mxaF genes revealing insights into Methylobacterium niche-specific plant association.</title>
        <authorList>
            <person name="Dourado M.N."/>
            <person name="Andreote F.D."/>
            <person name="Dini-Andreote F."/>
            <person name="Conti R."/>
            <person name="Araujo J.M."/>
            <person name="Araujo W.L."/>
        </authorList>
    </citation>
    <scope>NUCLEOTIDE SEQUENCE [LARGE SCALE GENOMIC DNA]</scope>
    <source>
        <strain evidence="1 2">SR1.6/4</strain>
    </source>
</reference>
<evidence type="ECO:0000313" key="1">
    <source>
        <dbReference type="EMBL" id="MEE7459595.1"/>
    </source>
</evidence>
<accession>A0ABU7TGF4</accession>
<keyword evidence="2" id="KW-1185">Reference proteome</keyword>
<dbReference type="EMBL" id="MLBY01000005">
    <property type="protein sequence ID" value="MEE7459595.1"/>
    <property type="molecule type" value="Genomic_DNA"/>
</dbReference>
<name>A0ABU7TGF4_9HYPH</name>